<dbReference type="SUPFAM" id="SSF52402">
    <property type="entry name" value="Adenine nucleotide alpha hydrolases-like"/>
    <property type="match status" value="1"/>
</dbReference>
<dbReference type="PRINTS" id="PR01438">
    <property type="entry name" value="UNVRSLSTRESS"/>
</dbReference>
<comment type="caution">
    <text evidence="7">The sequence shown here is derived from an EMBL/GenBank/DDBJ whole genome shotgun (WGS) entry which is preliminary data.</text>
</comment>
<evidence type="ECO:0000256" key="1">
    <source>
        <dbReference type="ARBA" id="ARBA00004496"/>
    </source>
</evidence>
<evidence type="ECO:0000313" key="8">
    <source>
        <dbReference type="Proteomes" id="UP000228987"/>
    </source>
</evidence>
<name>A0A2A5CJ75_9GAMM</name>
<dbReference type="AlphaFoldDB" id="A0A2A5CJ75"/>
<dbReference type="Pfam" id="PF00582">
    <property type="entry name" value="Usp"/>
    <property type="match status" value="1"/>
</dbReference>
<reference evidence="8" key="1">
    <citation type="submission" date="2017-08" db="EMBL/GenBank/DDBJ databases">
        <title>A dynamic microbial community with high functional redundancy inhabits the cold, oxic subseafloor aquifer.</title>
        <authorList>
            <person name="Tully B.J."/>
            <person name="Wheat C.G."/>
            <person name="Glazer B.T."/>
            <person name="Huber J.A."/>
        </authorList>
    </citation>
    <scope>NUCLEOTIDE SEQUENCE [LARGE SCALE GENOMIC DNA]</scope>
</reference>
<evidence type="ECO:0000313" key="7">
    <source>
        <dbReference type="EMBL" id="PCJ43578.1"/>
    </source>
</evidence>
<dbReference type="Proteomes" id="UP000228987">
    <property type="component" value="Unassembled WGS sequence"/>
</dbReference>
<dbReference type="InterPro" id="IPR006015">
    <property type="entry name" value="Universal_stress_UspA"/>
</dbReference>
<evidence type="ECO:0000259" key="6">
    <source>
        <dbReference type="Pfam" id="PF00582"/>
    </source>
</evidence>
<comment type="similarity">
    <text evidence="2 5">Belongs to the universal stress protein A family.</text>
</comment>
<evidence type="ECO:0000256" key="4">
    <source>
        <dbReference type="ARBA" id="ARBA00022490"/>
    </source>
</evidence>
<keyword evidence="4 5" id="KW-0963">Cytoplasm</keyword>
<dbReference type="InterPro" id="IPR006016">
    <property type="entry name" value="UspA"/>
</dbReference>
<comment type="subunit">
    <text evidence="3">Homodimer.</text>
</comment>
<dbReference type="PANTHER" id="PTHR46268:SF23">
    <property type="entry name" value="UNIVERSAL STRESS PROTEIN A-RELATED"/>
    <property type="match status" value="1"/>
</dbReference>
<dbReference type="PANTHER" id="PTHR46268">
    <property type="entry name" value="STRESS RESPONSE PROTEIN NHAX"/>
    <property type="match status" value="1"/>
</dbReference>
<dbReference type="GO" id="GO:0005737">
    <property type="term" value="C:cytoplasm"/>
    <property type="evidence" value="ECO:0007669"/>
    <property type="project" value="UniProtKB-SubCell"/>
</dbReference>
<dbReference type="Gene3D" id="3.40.50.620">
    <property type="entry name" value="HUPs"/>
    <property type="match status" value="1"/>
</dbReference>
<dbReference type="InterPro" id="IPR014729">
    <property type="entry name" value="Rossmann-like_a/b/a_fold"/>
</dbReference>
<evidence type="ECO:0000256" key="5">
    <source>
        <dbReference type="PIRNR" id="PIRNR006276"/>
    </source>
</evidence>
<sequence length="143" mass="15648">MNLYKNILVAVDLSQDSAVILDKARSIAKAYDAQLNLVHVIEPIAVGYAIEISSIDIEGLHQEATEQAKQSLMEMGRNIDIPAERMHTLLGQPAREIKELANEIKADLIIMGNHGRHGWELLFGSTSTGVAHGVNCDLLTVHV</sequence>
<comment type="subcellular location">
    <subcellularLocation>
        <location evidence="1 5">Cytoplasm</location>
    </subcellularLocation>
</comment>
<evidence type="ECO:0000256" key="2">
    <source>
        <dbReference type="ARBA" id="ARBA00008791"/>
    </source>
</evidence>
<dbReference type="PIRSF" id="PIRSF006276">
    <property type="entry name" value="UspA"/>
    <property type="match status" value="1"/>
</dbReference>
<proteinExistence type="inferred from homology"/>
<evidence type="ECO:0000256" key="3">
    <source>
        <dbReference type="ARBA" id="ARBA00011738"/>
    </source>
</evidence>
<feature type="domain" description="UspA" evidence="6">
    <location>
        <begin position="4"/>
        <end position="142"/>
    </location>
</feature>
<protein>
    <recommendedName>
        <fullName evidence="5">Universal stress protein</fullName>
    </recommendedName>
</protein>
<accession>A0A2A5CJ75</accession>
<organism evidence="7 8">
    <name type="scientific">SAR86 cluster bacterium</name>
    <dbReference type="NCBI Taxonomy" id="2030880"/>
    <lineage>
        <taxon>Bacteria</taxon>
        <taxon>Pseudomonadati</taxon>
        <taxon>Pseudomonadota</taxon>
        <taxon>Gammaproteobacteria</taxon>
        <taxon>SAR86 cluster</taxon>
    </lineage>
</organism>
<dbReference type="EMBL" id="NVWI01000001">
    <property type="protein sequence ID" value="PCJ43578.1"/>
    <property type="molecule type" value="Genomic_DNA"/>
</dbReference>
<gene>
    <name evidence="7" type="ORF">COA71_01520</name>
</gene>